<dbReference type="InterPro" id="IPR008011">
    <property type="entry name" value="Complex1_LYR_dom"/>
</dbReference>
<keyword evidence="10" id="KW-0249">Electron transport</keyword>
<evidence type="ECO:0000256" key="9">
    <source>
        <dbReference type="ARBA" id="ARBA00022792"/>
    </source>
</evidence>
<evidence type="ECO:0000256" key="5">
    <source>
        <dbReference type="ARBA" id="ARBA00018684"/>
    </source>
</evidence>
<reference evidence="18 19" key="1">
    <citation type="journal article" date="2010" name="Nature">
        <title>The sequence and de novo assembly of the giant panda genome.</title>
        <authorList>
            <person name="Li R."/>
            <person name="Fan W."/>
            <person name="Tian G."/>
            <person name="Zhu H."/>
            <person name="He L."/>
            <person name="Cai J."/>
            <person name="Huang Q."/>
            <person name="Cai Q."/>
            <person name="Li B."/>
            <person name="Bai Y."/>
            <person name="Zhang Z."/>
            <person name="Zhang Y."/>
            <person name="Wang W."/>
            <person name="Li J."/>
            <person name="Wei F."/>
            <person name="Li H."/>
            <person name="Jian M."/>
            <person name="Li J."/>
            <person name="Zhang Z."/>
            <person name="Nielsen R."/>
            <person name="Li D."/>
            <person name="Gu W."/>
            <person name="Yang Z."/>
            <person name="Xuan Z."/>
            <person name="Ryder O.A."/>
            <person name="Leung F.C."/>
            <person name="Zhou Y."/>
            <person name="Cao J."/>
            <person name="Sun X."/>
            <person name="Fu Y."/>
            <person name="Fang X."/>
            <person name="Guo X."/>
            <person name="Wang B."/>
            <person name="Hou R."/>
            <person name="Shen F."/>
            <person name="Mu B."/>
            <person name="Ni P."/>
            <person name="Lin R."/>
            <person name="Qian W."/>
            <person name="Wang G."/>
            <person name="Yu C."/>
            <person name="Nie W."/>
            <person name="Wang J."/>
            <person name="Wu Z."/>
            <person name="Liang H."/>
            <person name="Min J."/>
            <person name="Wu Q."/>
            <person name="Cheng S."/>
            <person name="Ruan J."/>
            <person name="Wang M."/>
            <person name="Shi Z."/>
            <person name="Wen M."/>
            <person name="Liu B."/>
            <person name="Ren X."/>
            <person name="Zheng H."/>
            <person name="Dong D."/>
            <person name="Cook K."/>
            <person name="Shan G."/>
            <person name="Zhang H."/>
            <person name="Kosiol C."/>
            <person name="Xie X."/>
            <person name="Lu Z."/>
            <person name="Zheng H."/>
            <person name="Li Y."/>
            <person name="Steiner C.C."/>
            <person name="Lam T.T."/>
            <person name="Lin S."/>
            <person name="Zhang Q."/>
            <person name="Li G."/>
            <person name="Tian J."/>
            <person name="Gong T."/>
            <person name="Liu H."/>
            <person name="Zhang D."/>
            <person name="Fang L."/>
            <person name="Ye C."/>
            <person name="Zhang J."/>
            <person name="Hu W."/>
            <person name="Xu A."/>
            <person name="Ren Y."/>
            <person name="Zhang G."/>
            <person name="Bruford M.W."/>
            <person name="Li Q."/>
            <person name="Ma L."/>
            <person name="Guo Y."/>
            <person name="An N."/>
            <person name="Hu Y."/>
            <person name="Zheng Y."/>
            <person name="Shi Y."/>
            <person name="Li Z."/>
            <person name="Liu Q."/>
            <person name="Chen Y."/>
            <person name="Zhao J."/>
            <person name="Qu N."/>
            <person name="Zhao S."/>
            <person name="Tian F."/>
            <person name="Wang X."/>
            <person name="Wang H."/>
            <person name="Xu L."/>
            <person name="Liu X."/>
            <person name="Vinar T."/>
            <person name="Wang Y."/>
            <person name="Lam T.W."/>
            <person name="Yiu S.M."/>
            <person name="Liu S."/>
            <person name="Zhang H."/>
            <person name="Li D."/>
            <person name="Huang Y."/>
            <person name="Wang X."/>
            <person name="Yang G."/>
            <person name="Jiang Z."/>
            <person name="Wang J."/>
            <person name="Qin N."/>
            <person name="Li L."/>
            <person name="Li J."/>
            <person name="Bolund L."/>
            <person name="Kristiansen K."/>
            <person name="Wong G.K."/>
            <person name="Olson M."/>
            <person name="Zhang X."/>
            <person name="Li S."/>
            <person name="Yang H."/>
            <person name="Wang J."/>
            <person name="Wang J."/>
        </authorList>
    </citation>
    <scope>NUCLEOTIDE SEQUENCE [LARGE SCALE GENOMIC DNA]</scope>
</reference>
<dbReference type="Proteomes" id="UP000008912">
    <property type="component" value="Unassembled WGS sequence"/>
</dbReference>
<evidence type="ECO:0000256" key="10">
    <source>
        <dbReference type="ARBA" id="ARBA00022982"/>
    </source>
</evidence>
<dbReference type="PANTHER" id="PTHR12868">
    <property type="entry name" value="NADH-UBIQUINONE OXIDOREDUCTASE B22 SUBUNIT"/>
    <property type="match status" value="1"/>
</dbReference>
<comment type="subcellular location">
    <subcellularLocation>
        <location evidence="2">Mitochondrion inner membrane</location>
        <topology evidence="2">Peripheral membrane protein</topology>
        <orientation evidence="2">Matrix side</orientation>
    </subcellularLocation>
</comment>
<keyword evidence="11" id="KW-0007">Acetylation</keyword>
<protein>
    <recommendedName>
        <fullName evidence="5">NADH dehydrogenase [ubiquinone] 1 beta subcomplex subunit 9</fullName>
    </recommendedName>
    <alternativeName>
        <fullName evidence="14">Complex I-B22</fullName>
    </alternativeName>
    <alternativeName>
        <fullName evidence="15">NADH-ubiquinone oxidoreductase B22 subunit</fullName>
    </alternativeName>
</protein>
<feature type="domain" description="Complex 1 LYR protein" evidence="17">
    <location>
        <begin position="59"/>
        <end position="117"/>
    </location>
</feature>
<evidence type="ECO:0000256" key="16">
    <source>
        <dbReference type="SAM" id="MobiDB-lite"/>
    </source>
</evidence>
<evidence type="ECO:0000256" key="13">
    <source>
        <dbReference type="ARBA" id="ARBA00023136"/>
    </source>
</evidence>
<dbReference type="InParanoid" id="A0A7N5JW62"/>
<keyword evidence="12" id="KW-0496">Mitochondrion</keyword>
<evidence type="ECO:0000256" key="8">
    <source>
        <dbReference type="ARBA" id="ARBA00022660"/>
    </source>
</evidence>
<dbReference type="InterPro" id="IPR033034">
    <property type="entry name" value="NDUFB9"/>
</dbReference>
<feature type="region of interest" description="Disordered" evidence="16">
    <location>
        <begin position="1"/>
        <end position="36"/>
    </location>
</feature>
<gene>
    <name evidence="18" type="primary">NDUFB9</name>
</gene>
<comment type="function">
    <text evidence="1">Accessory subunit of the mitochondrial membrane respiratory chain NADH dehydrogenase (Complex I), that is believed to be not involved in catalysis. Complex I functions in the transfer of electrons from NADH to the respiratory chain. The immediate electron acceptor for the enzyme is believed to be ubiquinone.</text>
</comment>
<evidence type="ECO:0000313" key="18">
    <source>
        <dbReference type="Ensembl" id="ENSAMEP00000031084.1"/>
    </source>
</evidence>
<evidence type="ECO:0000256" key="12">
    <source>
        <dbReference type="ARBA" id="ARBA00023128"/>
    </source>
</evidence>
<evidence type="ECO:0000256" key="6">
    <source>
        <dbReference type="ARBA" id="ARBA00022448"/>
    </source>
</evidence>
<dbReference type="PANTHER" id="PTHR12868:SF0">
    <property type="entry name" value="NADH DEHYDROGENASE [UBIQUINONE] 1 BETA SUBCOMPLEX SUBUNIT 9"/>
    <property type="match status" value="1"/>
</dbReference>
<evidence type="ECO:0000256" key="15">
    <source>
        <dbReference type="ARBA" id="ARBA00032528"/>
    </source>
</evidence>
<comment type="similarity">
    <text evidence="3">Belongs to the complex I LYR family.</text>
</comment>
<comment type="subunit">
    <text evidence="4">Mammalian complex I is composed of 45 different subunits.</text>
</comment>
<keyword evidence="19" id="KW-1185">Reference proteome</keyword>
<evidence type="ECO:0000256" key="14">
    <source>
        <dbReference type="ARBA" id="ARBA00030192"/>
    </source>
</evidence>
<dbReference type="CDD" id="cd20263">
    <property type="entry name" value="Complex1_LYR_NDUFB9_LYRM3"/>
    <property type="match status" value="1"/>
</dbReference>
<dbReference type="GO" id="GO:0005743">
    <property type="term" value="C:mitochondrial inner membrane"/>
    <property type="evidence" value="ECO:0007669"/>
    <property type="project" value="UniProtKB-SubCell"/>
</dbReference>
<keyword evidence="7" id="KW-0597">Phosphoprotein</keyword>
<dbReference type="GeneTree" id="ENSGT00390000005809"/>
<evidence type="ECO:0000259" key="17">
    <source>
        <dbReference type="Pfam" id="PF05347"/>
    </source>
</evidence>
<dbReference type="Pfam" id="PF05347">
    <property type="entry name" value="Complex1_LYR"/>
    <property type="match status" value="1"/>
</dbReference>
<organism evidence="18 19">
    <name type="scientific">Ailuropoda melanoleuca</name>
    <name type="common">Giant panda</name>
    <dbReference type="NCBI Taxonomy" id="9646"/>
    <lineage>
        <taxon>Eukaryota</taxon>
        <taxon>Metazoa</taxon>
        <taxon>Chordata</taxon>
        <taxon>Craniata</taxon>
        <taxon>Vertebrata</taxon>
        <taxon>Euteleostomi</taxon>
        <taxon>Mammalia</taxon>
        <taxon>Eutheria</taxon>
        <taxon>Laurasiatheria</taxon>
        <taxon>Carnivora</taxon>
        <taxon>Caniformia</taxon>
        <taxon>Ursidae</taxon>
        <taxon>Ailuropoda</taxon>
    </lineage>
</organism>
<dbReference type="InterPro" id="IPR045292">
    <property type="entry name" value="Complex1_LYR_NDUFB9_LYRM3"/>
</dbReference>
<reference evidence="18" key="2">
    <citation type="submission" date="2025-08" db="UniProtKB">
        <authorList>
            <consortium name="Ensembl"/>
        </authorList>
    </citation>
    <scope>IDENTIFICATION</scope>
</reference>
<evidence type="ECO:0000256" key="7">
    <source>
        <dbReference type="ARBA" id="ARBA00022553"/>
    </source>
</evidence>
<dbReference type="GO" id="GO:0006120">
    <property type="term" value="P:mitochondrial electron transport, NADH to ubiquinone"/>
    <property type="evidence" value="ECO:0007669"/>
    <property type="project" value="InterPro"/>
</dbReference>
<accession>A0A7N5JW62</accession>
<evidence type="ECO:0000256" key="1">
    <source>
        <dbReference type="ARBA" id="ARBA00002920"/>
    </source>
</evidence>
<evidence type="ECO:0000256" key="2">
    <source>
        <dbReference type="ARBA" id="ARBA00004443"/>
    </source>
</evidence>
<dbReference type="Ensembl" id="ENSAMET00000034432.1">
    <property type="protein sequence ID" value="ENSAMEP00000031084.1"/>
    <property type="gene ID" value="ENSAMEG00000015852.2"/>
</dbReference>
<dbReference type="AlphaFoldDB" id="A0A7N5JW62"/>
<keyword evidence="6" id="KW-0813">Transport</keyword>
<reference evidence="18" key="3">
    <citation type="submission" date="2025-09" db="UniProtKB">
        <authorList>
            <consortium name="Ensembl"/>
        </authorList>
    </citation>
    <scope>IDENTIFICATION</scope>
</reference>
<evidence type="ECO:0000313" key="19">
    <source>
        <dbReference type="Proteomes" id="UP000008912"/>
    </source>
</evidence>
<name>A0A7N5JW62_AILME</name>
<keyword evidence="9" id="KW-0999">Mitochondrion inner membrane</keyword>
<sequence length="294" mass="33204">MSAAPAPPRRKRKWSPSSRPSGCPAPRPGLRLPGVPRGGWRKRAVMAFCGPGAYLTHQQKVLRLYKRALRHLESYCVHRDKYRYFACLMRARFEEHKNEKDMVKATQLLRAAEEEFWHNQHPQPYVFPESPGGTSYERYECYKVPEWCLDDWHPSEKAMYPDYFAKREQWKKLRMESWEREVSLPCLSPRGMAHVVSARRGSGPSPGAEVQSPVTTGTAAACLSDMLAFPNVVNGSCTAFLQTAGRASLVSLGFLLPDLASPLLPLSLCLTLRHPPVPELSSPAAPWTFFIHDV</sequence>
<keyword evidence="13" id="KW-0472">Membrane</keyword>
<evidence type="ECO:0000256" key="3">
    <source>
        <dbReference type="ARBA" id="ARBA00009508"/>
    </source>
</evidence>
<evidence type="ECO:0000256" key="4">
    <source>
        <dbReference type="ARBA" id="ARBA00011790"/>
    </source>
</evidence>
<keyword evidence="8" id="KW-0679">Respiratory chain</keyword>
<evidence type="ECO:0000256" key="11">
    <source>
        <dbReference type="ARBA" id="ARBA00022990"/>
    </source>
</evidence>
<proteinExistence type="inferred from homology"/>